<dbReference type="AlphaFoldDB" id="A0A7K9C677"/>
<feature type="non-terminal residue" evidence="1">
    <location>
        <position position="284"/>
    </location>
</feature>
<proteinExistence type="predicted"/>
<evidence type="ECO:0000313" key="1">
    <source>
        <dbReference type="EMBL" id="NXG47687.1"/>
    </source>
</evidence>
<dbReference type="InterPro" id="IPR028195">
    <property type="entry name" value="SPMIP6"/>
</dbReference>
<protein>
    <submittedName>
        <fullName evidence="1">SMRP1 protein</fullName>
    </submittedName>
</protein>
<name>A0A7K9C677_9PICI</name>
<gene>
    <name evidence="1" type="primary">Smrp1</name>
    <name evidence="1" type="ORF">PSIHAE_R01210</name>
</gene>
<reference evidence="1 2" key="1">
    <citation type="submission" date="2019-09" db="EMBL/GenBank/DDBJ databases">
        <title>Bird 10,000 Genomes (B10K) Project - Family phase.</title>
        <authorList>
            <person name="Zhang G."/>
        </authorList>
    </citation>
    <scope>NUCLEOTIDE SEQUENCE [LARGE SCALE GENOMIC DNA]</scope>
    <source>
        <strain evidence="1">B10K-DU-001-24</strain>
        <tissue evidence="1">Muscle</tissue>
    </source>
</reference>
<accession>A0A7K9C677</accession>
<dbReference type="PANTHER" id="PTHR35664:SF1">
    <property type="entry name" value="SPERMATID-SPECIFIC MANCHETTE-RELATED PROTEIN 1"/>
    <property type="match status" value="1"/>
</dbReference>
<dbReference type="Pfam" id="PF15181">
    <property type="entry name" value="SMRP1"/>
    <property type="match status" value="1"/>
</dbReference>
<organism evidence="1 2">
    <name type="scientific">Psilopogon haemacephalus</name>
    <name type="common">coppersmith barbet</name>
    <dbReference type="NCBI Taxonomy" id="2585815"/>
    <lineage>
        <taxon>Eukaryota</taxon>
        <taxon>Metazoa</taxon>
        <taxon>Chordata</taxon>
        <taxon>Craniata</taxon>
        <taxon>Vertebrata</taxon>
        <taxon>Euteleostomi</taxon>
        <taxon>Archelosauria</taxon>
        <taxon>Archosauria</taxon>
        <taxon>Dinosauria</taxon>
        <taxon>Saurischia</taxon>
        <taxon>Theropoda</taxon>
        <taxon>Coelurosauria</taxon>
        <taxon>Aves</taxon>
        <taxon>Neognathae</taxon>
        <taxon>Neoaves</taxon>
        <taxon>Telluraves</taxon>
        <taxon>Coraciimorphae</taxon>
        <taxon>Piciformes</taxon>
        <taxon>Megalaimidae</taxon>
        <taxon>Psilopogon</taxon>
    </lineage>
</organism>
<dbReference type="OrthoDB" id="9820464at2759"/>
<dbReference type="GO" id="GO:0048471">
    <property type="term" value="C:perinuclear region of cytoplasm"/>
    <property type="evidence" value="ECO:0007669"/>
    <property type="project" value="TreeGrafter"/>
</dbReference>
<evidence type="ECO:0000313" key="2">
    <source>
        <dbReference type="Proteomes" id="UP000574528"/>
    </source>
</evidence>
<feature type="non-terminal residue" evidence="1">
    <location>
        <position position="1"/>
    </location>
</feature>
<dbReference type="GO" id="GO:0002177">
    <property type="term" value="C:manchette"/>
    <property type="evidence" value="ECO:0007669"/>
    <property type="project" value="TreeGrafter"/>
</dbReference>
<dbReference type="GO" id="GO:0043014">
    <property type="term" value="F:alpha-tubulin binding"/>
    <property type="evidence" value="ECO:0007669"/>
    <property type="project" value="TreeGrafter"/>
</dbReference>
<dbReference type="PANTHER" id="PTHR35664">
    <property type="entry name" value="SPERMATID-SPECIFIC MANCHETTE-RELATED PROTEIN 1"/>
    <property type="match status" value="1"/>
</dbReference>
<comment type="caution">
    <text evidence="1">The sequence shown here is derived from an EMBL/GenBank/DDBJ whole genome shotgun (WGS) entry which is preliminary data.</text>
</comment>
<keyword evidence="2" id="KW-1185">Reference proteome</keyword>
<sequence length="284" mass="32861">MFLFSKKLKTPVSTYTDSYRPPCSVRKPIKECVQPLWRENKFVTEGLTVPPVQNPSSQGQLEQMIQAAAQAYYRNLTDPAAYRPEKYWLDRSEEKYNPIFVKEDKYATWRTGSYNSAAWNKYSSYLPLLPKETRMETFLHSIPVPCTLKPTYLSRYDREVVNNMLHRVPVYTMMGRGPLQGYYSPCSGRHYCLRGLDYYVDGTSATRRHLYRQGEGAVRSIPYWSSSPRAMLCASTHHHQPYSPNSLTFPRWNTSHFMKIGGVQRSSYIIHPEFASETLSAPGH</sequence>
<dbReference type="Proteomes" id="UP000574528">
    <property type="component" value="Unassembled WGS sequence"/>
</dbReference>
<dbReference type="EMBL" id="VWZI01012911">
    <property type="protein sequence ID" value="NXG47687.1"/>
    <property type="molecule type" value="Genomic_DNA"/>
</dbReference>